<comment type="caution">
    <text evidence="1">The sequence shown here is derived from an EMBL/GenBank/DDBJ whole genome shotgun (WGS) entry which is preliminary data.</text>
</comment>
<reference evidence="1 2" key="1">
    <citation type="submission" date="2017-08" db="EMBL/GenBank/DDBJ databases">
        <title>Infants hospitalized years apart are colonized by the same room-sourced microbial strains.</title>
        <authorList>
            <person name="Brooks B."/>
            <person name="Olm M.R."/>
            <person name="Firek B.A."/>
            <person name="Baker R."/>
            <person name="Thomas B.C."/>
            <person name="Morowitz M.J."/>
            <person name="Banfield J.F."/>
        </authorList>
    </citation>
    <scope>NUCLEOTIDE SEQUENCE [LARGE SCALE GENOMIC DNA]</scope>
    <source>
        <strain evidence="1">S2_018_000_R2_104</strain>
    </source>
</reference>
<gene>
    <name evidence="1" type="ORF">DI626_08985</name>
</gene>
<organism evidence="1 2">
    <name type="scientific">Micavibrio aeruginosavorus</name>
    <dbReference type="NCBI Taxonomy" id="349221"/>
    <lineage>
        <taxon>Bacteria</taxon>
        <taxon>Pseudomonadati</taxon>
        <taxon>Bdellovibrionota</taxon>
        <taxon>Bdellovibrionia</taxon>
        <taxon>Bdellovibrionales</taxon>
        <taxon>Pseudobdellovibrionaceae</taxon>
        <taxon>Micavibrio</taxon>
    </lineage>
</organism>
<evidence type="ECO:0000313" key="1">
    <source>
        <dbReference type="EMBL" id="PZO83532.1"/>
    </source>
</evidence>
<protein>
    <submittedName>
        <fullName evidence="1">Uncharacterized protein</fullName>
    </submittedName>
</protein>
<evidence type="ECO:0000313" key="2">
    <source>
        <dbReference type="Proteomes" id="UP000249557"/>
    </source>
</evidence>
<dbReference type="EMBL" id="QFNK01000207">
    <property type="protein sequence ID" value="PZO83532.1"/>
    <property type="molecule type" value="Genomic_DNA"/>
</dbReference>
<dbReference type="AlphaFoldDB" id="A0A2W4ZS31"/>
<proteinExistence type="predicted"/>
<name>A0A2W4ZS31_9BACT</name>
<dbReference type="Proteomes" id="UP000249557">
    <property type="component" value="Unassembled WGS sequence"/>
</dbReference>
<accession>A0A2W4ZS31</accession>
<sequence length="60" mass="6849">MILRVPNIVSHTVNHLKGGSQFKEIEESFLQKLFMDGIPALNIMRKIEWVATLAISKHMS</sequence>